<evidence type="ECO:0000313" key="2">
    <source>
        <dbReference type="Proteomes" id="UP000520767"/>
    </source>
</evidence>
<protein>
    <recommendedName>
        <fullName evidence="3">Lipocalin-like protein</fullName>
    </recommendedName>
</protein>
<gene>
    <name evidence="1" type="ORF">FHR82_003581</name>
</gene>
<proteinExistence type="predicted"/>
<evidence type="ECO:0000313" key="1">
    <source>
        <dbReference type="EMBL" id="MBB4907361.1"/>
    </source>
</evidence>
<sequence length="171" mass="18611">MNEFVGSWELVAAAEEEFPETQYDDGDLVIGDVRLPLDEFNRRWLAGEVFTREPPLAPHTGLTLAIAEDGTFTETGAADISWFDDEGVLEPSARPFDGTLATSPAGTFLLGEEGLQAAVFADAKDLRLRIDDGDTGITDLITTGGNGLLRVMSVITDEMSPCRVRLAYRRT</sequence>
<organism evidence="1 2">
    <name type="scientific">Actinophytocola algeriensis</name>
    <dbReference type="NCBI Taxonomy" id="1768010"/>
    <lineage>
        <taxon>Bacteria</taxon>
        <taxon>Bacillati</taxon>
        <taxon>Actinomycetota</taxon>
        <taxon>Actinomycetes</taxon>
        <taxon>Pseudonocardiales</taxon>
        <taxon>Pseudonocardiaceae</taxon>
    </lineage>
</organism>
<comment type="caution">
    <text evidence="1">The sequence shown here is derived from an EMBL/GenBank/DDBJ whole genome shotgun (WGS) entry which is preliminary data.</text>
</comment>
<dbReference type="AlphaFoldDB" id="A0A7W7Q604"/>
<keyword evidence="2" id="KW-1185">Reference proteome</keyword>
<dbReference type="EMBL" id="JACHJQ010000003">
    <property type="protein sequence ID" value="MBB4907361.1"/>
    <property type="molecule type" value="Genomic_DNA"/>
</dbReference>
<accession>A0A7W7Q604</accession>
<evidence type="ECO:0008006" key="3">
    <source>
        <dbReference type="Google" id="ProtNLM"/>
    </source>
</evidence>
<dbReference type="RefSeq" id="WP_184811446.1">
    <property type="nucleotide sequence ID" value="NZ_JACHJQ010000003.1"/>
</dbReference>
<reference evidence="1 2" key="1">
    <citation type="submission" date="2020-08" db="EMBL/GenBank/DDBJ databases">
        <title>Genomic Encyclopedia of Type Strains, Phase III (KMG-III): the genomes of soil and plant-associated and newly described type strains.</title>
        <authorList>
            <person name="Whitman W."/>
        </authorList>
    </citation>
    <scope>NUCLEOTIDE SEQUENCE [LARGE SCALE GENOMIC DNA]</scope>
    <source>
        <strain evidence="1 2">CECT 8960</strain>
    </source>
</reference>
<dbReference type="Proteomes" id="UP000520767">
    <property type="component" value="Unassembled WGS sequence"/>
</dbReference>
<name>A0A7W7Q604_9PSEU</name>